<accession>A0AAV2KHR7</accession>
<gene>
    <name evidence="2" type="ORF">KC01_LOCUS17769</name>
</gene>
<sequence>MHGGRQQLEDRLPSPLTAQRHMARPSEGWALSPAKCVKKHSLFPLVSATPVDDLLTVKKATHRQCNCLALAAHPLSAHFSAPI</sequence>
<evidence type="ECO:0000313" key="2">
    <source>
        <dbReference type="EMBL" id="CAL1587861.1"/>
    </source>
</evidence>
<evidence type="ECO:0000256" key="1">
    <source>
        <dbReference type="SAM" id="MobiDB-lite"/>
    </source>
</evidence>
<organism evidence="2 3">
    <name type="scientific">Knipowitschia caucasica</name>
    <name type="common">Caucasian dwarf goby</name>
    <name type="synonym">Pomatoschistus caucasicus</name>
    <dbReference type="NCBI Taxonomy" id="637954"/>
    <lineage>
        <taxon>Eukaryota</taxon>
        <taxon>Metazoa</taxon>
        <taxon>Chordata</taxon>
        <taxon>Craniata</taxon>
        <taxon>Vertebrata</taxon>
        <taxon>Euteleostomi</taxon>
        <taxon>Actinopterygii</taxon>
        <taxon>Neopterygii</taxon>
        <taxon>Teleostei</taxon>
        <taxon>Neoteleostei</taxon>
        <taxon>Acanthomorphata</taxon>
        <taxon>Gobiaria</taxon>
        <taxon>Gobiiformes</taxon>
        <taxon>Gobioidei</taxon>
        <taxon>Gobiidae</taxon>
        <taxon>Gobiinae</taxon>
        <taxon>Knipowitschia</taxon>
    </lineage>
</organism>
<reference evidence="2 3" key="1">
    <citation type="submission" date="2024-04" db="EMBL/GenBank/DDBJ databases">
        <authorList>
            <person name="Waldvogel A.-M."/>
            <person name="Schoenle A."/>
        </authorList>
    </citation>
    <scope>NUCLEOTIDE SEQUENCE [LARGE SCALE GENOMIC DNA]</scope>
</reference>
<dbReference type="EMBL" id="OZ035840">
    <property type="protein sequence ID" value="CAL1587861.1"/>
    <property type="molecule type" value="Genomic_DNA"/>
</dbReference>
<dbReference type="Proteomes" id="UP001497482">
    <property type="component" value="Chromosome 18"/>
</dbReference>
<dbReference type="AlphaFoldDB" id="A0AAV2KHR7"/>
<evidence type="ECO:0000313" key="3">
    <source>
        <dbReference type="Proteomes" id="UP001497482"/>
    </source>
</evidence>
<proteinExistence type="predicted"/>
<feature type="region of interest" description="Disordered" evidence="1">
    <location>
        <begin position="1"/>
        <end position="25"/>
    </location>
</feature>
<protein>
    <submittedName>
        <fullName evidence="2">Uncharacterized protein</fullName>
    </submittedName>
</protein>
<keyword evidence="3" id="KW-1185">Reference proteome</keyword>
<name>A0AAV2KHR7_KNICA</name>